<proteinExistence type="inferred from homology"/>
<dbReference type="InterPro" id="IPR056798">
    <property type="entry name" value="ADH_Fe_C"/>
</dbReference>
<dbReference type="RefSeq" id="WP_028529837.1">
    <property type="nucleotide sequence ID" value="NZ_CABLBR010000035.1"/>
</dbReference>
<evidence type="ECO:0000259" key="4">
    <source>
        <dbReference type="Pfam" id="PF25137"/>
    </source>
</evidence>
<gene>
    <name evidence="5" type="ORF">NQ502_18210</name>
</gene>
<dbReference type="CDD" id="cd14860">
    <property type="entry name" value="4HBD_NAD"/>
    <property type="match status" value="1"/>
</dbReference>
<evidence type="ECO:0000259" key="3">
    <source>
        <dbReference type="Pfam" id="PF00465"/>
    </source>
</evidence>
<dbReference type="PANTHER" id="PTHR11496:SF102">
    <property type="entry name" value="ALCOHOL DEHYDROGENASE 4"/>
    <property type="match status" value="1"/>
</dbReference>
<dbReference type="Pfam" id="PF00465">
    <property type="entry name" value="Fe-ADH"/>
    <property type="match status" value="1"/>
</dbReference>
<evidence type="ECO:0000313" key="6">
    <source>
        <dbReference type="Proteomes" id="UP001060164"/>
    </source>
</evidence>
<evidence type="ECO:0000256" key="1">
    <source>
        <dbReference type="ARBA" id="ARBA00007358"/>
    </source>
</evidence>
<dbReference type="PANTHER" id="PTHR11496">
    <property type="entry name" value="ALCOHOL DEHYDROGENASE"/>
    <property type="match status" value="1"/>
</dbReference>
<dbReference type="Pfam" id="PF25137">
    <property type="entry name" value="ADH_Fe_C"/>
    <property type="match status" value="1"/>
</dbReference>
<dbReference type="Gene3D" id="1.20.1090.10">
    <property type="entry name" value="Dehydroquinate synthase-like - alpha domain"/>
    <property type="match status" value="1"/>
</dbReference>
<dbReference type="InterPro" id="IPR039697">
    <property type="entry name" value="Alcohol_dehydrogenase_Fe"/>
</dbReference>
<dbReference type="SUPFAM" id="SSF56796">
    <property type="entry name" value="Dehydroquinate synthase-like"/>
    <property type="match status" value="1"/>
</dbReference>
<feature type="domain" description="Fe-containing alcohol dehydrogenase-like C-terminal" evidence="4">
    <location>
        <begin position="179"/>
        <end position="373"/>
    </location>
</feature>
<sequence>MRQLLLRTEIHKFDTFEDFAKEFEIGEGDLLFTNEFLYTPKMKPLDLKCDVYFQEKYGTTEPTDEMYNSIFKDLKDKEYKRIIAVGGGTVVDMAKWVASEKPDDIVDAYKENPTFKPKHKTELIICPTTCGTGSEVTNISMIYLTKTKTKKGCANDELFADYAVLIPDLVKSLPYQPFMYSAIDALIHAVESYVGRRHTDLSRMFGRRAIELIMNGFTQMIEKGPEYRLEIMDDFVLGSNYAGIAFGTAGCNAVHAMSFPLGGMFHVAHGESNYELFTTVMKYYYKMNPDGDIKEINHVLAEILGCETEGAEVYDKLEEALAALIRRKPLSEYGVTEEICDQMAELVIAEQQRLMTNTYVEMDKEAVKSLYLQVLND</sequence>
<keyword evidence="2" id="KW-0560">Oxidoreductase</keyword>
<organism evidence="5 6">
    <name type="scientific">Ruminococcus gauvreauii</name>
    <dbReference type="NCBI Taxonomy" id="438033"/>
    <lineage>
        <taxon>Bacteria</taxon>
        <taxon>Bacillati</taxon>
        <taxon>Bacillota</taxon>
        <taxon>Clostridia</taxon>
        <taxon>Eubacteriales</taxon>
        <taxon>Oscillospiraceae</taxon>
        <taxon>Ruminococcus</taxon>
    </lineage>
</organism>
<dbReference type="EMBL" id="CP102290">
    <property type="protein sequence ID" value="UWP59271.1"/>
    <property type="molecule type" value="Genomic_DNA"/>
</dbReference>
<feature type="domain" description="Alcohol dehydrogenase iron-type/glycerol dehydrogenase GldA" evidence="3">
    <location>
        <begin position="56"/>
        <end position="167"/>
    </location>
</feature>
<comment type="similarity">
    <text evidence="1">Belongs to the iron-containing alcohol dehydrogenase family.</text>
</comment>
<keyword evidence="6" id="KW-1185">Reference proteome</keyword>
<evidence type="ECO:0000313" key="5">
    <source>
        <dbReference type="EMBL" id="UWP59271.1"/>
    </source>
</evidence>
<dbReference type="Proteomes" id="UP001060164">
    <property type="component" value="Chromosome"/>
</dbReference>
<reference evidence="5" key="1">
    <citation type="journal article" date="2022" name="Cell">
        <title>Design, construction, and in vivo augmentation of a complex gut microbiome.</title>
        <authorList>
            <person name="Cheng A.G."/>
            <person name="Ho P.Y."/>
            <person name="Aranda-Diaz A."/>
            <person name="Jain S."/>
            <person name="Yu F.B."/>
            <person name="Meng X."/>
            <person name="Wang M."/>
            <person name="Iakiviak M."/>
            <person name="Nagashima K."/>
            <person name="Zhao A."/>
            <person name="Murugkar P."/>
            <person name="Patil A."/>
            <person name="Atabakhsh K."/>
            <person name="Weakley A."/>
            <person name="Yan J."/>
            <person name="Brumbaugh A.R."/>
            <person name="Higginbottom S."/>
            <person name="Dimas A."/>
            <person name="Shiver A.L."/>
            <person name="Deutschbauer A."/>
            <person name="Neff N."/>
            <person name="Sonnenburg J.L."/>
            <person name="Huang K.C."/>
            <person name="Fischbach M.A."/>
        </authorList>
    </citation>
    <scope>NUCLEOTIDE SEQUENCE</scope>
    <source>
        <strain evidence="5">DSM 19829</strain>
    </source>
</reference>
<dbReference type="InterPro" id="IPR001670">
    <property type="entry name" value="ADH_Fe/GldA"/>
</dbReference>
<name>A0ABY5VH37_9FIRM</name>
<protein>
    <submittedName>
        <fullName evidence="5">4-hydroxybutyrate dehydrogenase</fullName>
    </submittedName>
</protein>
<accession>A0ABY5VH37</accession>
<evidence type="ECO:0000256" key="2">
    <source>
        <dbReference type="ARBA" id="ARBA00023002"/>
    </source>
</evidence>
<dbReference type="Gene3D" id="3.40.50.1970">
    <property type="match status" value="1"/>
</dbReference>